<sequence length="31" mass="3343">MEAIKSANHYDCVIRLQEKLGGLAEVVAANV</sequence>
<organism evidence="1">
    <name type="scientific">viral metagenome</name>
    <dbReference type="NCBI Taxonomy" id="1070528"/>
    <lineage>
        <taxon>unclassified sequences</taxon>
        <taxon>metagenomes</taxon>
        <taxon>organismal metagenomes</taxon>
    </lineage>
</organism>
<evidence type="ECO:0000313" key="1">
    <source>
        <dbReference type="EMBL" id="QHT89728.1"/>
    </source>
</evidence>
<dbReference type="AlphaFoldDB" id="A0A6C0I9L7"/>
<reference evidence="1" key="1">
    <citation type="journal article" date="2020" name="Nature">
        <title>Giant virus diversity and host interactions through global metagenomics.</title>
        <authorList>
            <person name="Schulz F."/>
            <person name="Roux S."/>
            <person name="Paez-Espino D."/>
            <person name="Jungbluth S."/>
            <person name="Walsh D.A."/>
            <person name="Denef V.J."/>
            <person name="McMahon K.D."/>
            <person name="Konstantinidis K.T."/>
            <person name="Eloe-Fadrosh E.A."/>
            <person name="Kyrpides N.C."/>
            <person name="Woyke T."/>
        </authorList>
    </citation>
    <scope>NUCLEOTIDE SEQUENCE</scope>
    <source>
        <strain evidence="1">GVMAG-M-3300023184-62</strain>
    </source>
</reference>
<protein>
    <submittedName>
        <fullName evidence="1">Uncharacterized protein</fullName>
    </submittedName>
</protein>
<proteinExistence type="predicted"/>
<dbReference type="EMBL" id="MN740152">
    <property type="protein sequence ID" value="QHT89728.1"/>
    <property type="molecule type" value="Genomic_DNA"/>
</dbReference>
<accession>A0A6C0I9L7</accession>
<name>A0A6C0I9L7_9ZZZZ</name>